<evidence type="ECO:0000313" key="3">
    <source>
        <dbReference type="Proteomes" id="UP000076761"/>
    </source>
</evidence>
<proteinExistence type="predicted"/>
<sequence length="159" mass="17237">MFVTLYGLIANAALNQVPQFYSLSSSLPIASLLSRFPNIGLVSATRRPLPSLSRLLVLTFPTGLPGRPPQSGSLRPGRGGRYPTGTPPSDFLSAARKDVSHMLGGEKLLACMARGAAIKVCRSVLYEAKGTSPRTDGCDLKFQQNHVRRALWQVGRYRP</sequence>
<dbReference type="InParanoid" id="A0A165MUN6"/>
<dbReference type="EMBL" id="KV425661">
    <property type="protein sequence ID" value="KZT18806.1"/>
    <property type="molecule type" value="Genomic_DNA"/>
</dbReference>
<accession>A0A165MUN6</accession>
<organism evidence="2 3">
    <name type="scientific">Neolentinus lepideus HHB14362 ss-1</name>
    <dbReference type="NCBI Taxonomy" id="1314782"/>
    <lineage>
        <taxon>Eukaryota</taxon>
        <taxon>Fungi</taxon>
        <taxon>Dikarya</taxon>
        <taxon>Basidiomycota</taxon>
        <taxon>Agaricomycotina</taxon>
        <taxon>Agaricomycetes</taxon>
        <taxon>Gloeophyllales</taxon>
        <taxon>Gloeophyllaceae</taxon>
        <taxon>Neolentinus</taxon>
    </lineage>
</organism>
<dbReference type="Proteomes" id="UP000076761">
    <property type="component" value="Unassembled WGS sequence"/>
</dbReference>
<evidence type="ECO:0000313" key="2">
    <source>
        <dbReference type="EMBL" id="KZT18806.1"/>
    </source>
</evidence>
<protein>
    <submittedName>
        <fullName evidence="2">Uncharacterized protein</fullName>
    </submittedName>
</protein>
<dbReference type="AlphaFoldDB" id="A0A165MUN6"/>
<feature type="region of interest" description="Disordered" evidence="1">
    <location>
        <begin position="63"/>
        <end position="88"/>
    </location>
</feature>
<gene>
    <name evidence="2" type="ORF">NEOLEDRAFT_1142915</name>
</gene>
<name>A0A165MUN6_9AGAM</name>
<evidence type="ECO:0000256" key="1">
    <source>
        <dbReference type="SAM" id="MobiDB-lite"/>
    </source>
</evidence>
<reference evidence="2 3" key="1">
    <citation type="journal article" date="2016" name="Mol. Biol. Evol.">
        <title>Comparative Genomics of Early-Diverging Mushroom-Forming Fungi Provides Insights into the Origins of Lignocellulose Decay Capabilities.</title>
        <authorList>
            <person name="Nagy L.G."/>
            <person name="Riley R."/>
            <person name="Tritt A."/>
            <person name="Adam C."/>
            <person name="Daum C."/>
            <person name="Floudas D."/>
            <person name="Sun H."/>
            <person name="Yadav J.S."/>
            <person name="Pangilinan J."/>
            <person name="Larsson K.H."/>
            <person name="Matsuura K."/>
            <person name="Barry K."/>
            <person name="Labutti K."/>
            <person name="Kuo R."/>
            <person name="Ohm R.A."/>
            <person name="Bhattacharya S.S."/>
            <person name="Shirouzu T."/>
            <person name="Yoshinaga Y."/>
            <person name="Martin F.M."/>
            <person name="Grigoriev I.V."/>
            <person name="Hibbett D.S."/>
        </authorList>
    </citation>
    <scope>NUCLEOTIDE SEQUENCE [LARGE SCALE GENOMIC DNA]</scope>
    <source>
        <strain evidence="2 3">HHB14362 ss-1</strain>
    </source>
</reference>
<keyword evidence="3" id="KW-1185">Reference proteome</keyword>